<name>K8F0N5_9CHLO</name>
<dbReference type="RefSeq" id="XP_007514863.1">
    <property type="nucleotide sequence ID" value="XM_007514801.1"/>
</dbReference>
<reference evidence="5 6" key="1">
    <citation type="submission" date="2011-10" db="EMBL/GenBank/DDBJ databases">
        <authorList>
            <person name="Genoscope - CEA"/>
        </authorList>
    </citation>
    <scope>NUCLEOTIDE SEQUENCE [LARGE SCALE GENOMIC DNA]</scope>
    <source>
        <strain evidence="5 6">RCC 1105</strain>
    </source>
</reference>
<evidence type="ECO:0000256" key="4">
    <source>
        <dbReference type="SAM" id="MobiDB-lite"/>
    </source>
</evidence>
<evidence type="ECO:0000256" key="1">
    <source>
        <dbReference type="ARBA" id="ARBA00022737"/>
    </source>
</evidence>
<evidence type="ECO:0000256" key="2">
    <source>
        <dbReference type="ARBA" id="ARBA00023043"/>
    </source>
</evidence>
<dbReference type="SMART" id="SM00248">
    <property type="entry name" value="ANK"/>
    <property type="match status" value="3"/>
</dbReference>
<feature type="compositionally biased region" description="Pro residues" evidence="4">
    <location>
        <begin position="192"/>
        <end position="205"/>
    </location>
</feature>
<dbReference type="eggNOG" id="KOG0504">
    <property type="taxonomic scope" value="Eukaryota"/>
</dbReference>
<keyword evidence="2 3" id="KW-0040">ANK repeat</keyword>
<proteinExistence type="predicted"/>
<dbReference type="AlphaFoldDB" id="K8F0N5"/>
<dbReference type="Pfam" id="PF12796">
    <property type="entry name" value="Ank_2"/>
    <property type="match status" value="1"/>
</dbReference>
<dbReference type="Proteomes" id="UP000198341">
    <property type="component" value="Chromosome 2"/>
</dbReference>
<keyword evidence="1" id="KW-0677">Repeat</keyword>
<evidence type="ECO:0000256" key="3">
    <source>
        <dbReference type="PROSITE-ProRule" id="PRU00023"/>
    </source>
</evidence>
<dbReference type="EMBL" id="FO082277">
    <property type="protein sequence ID" value="CCO15103.1"/>
    <property type="molecule type" value="Genomic_DNA"/>
</dbReference>
<dbReference type="KEGG" id="bpg:Bathy02g06060"/>
<protein>
    <submittedName>
        <fullName evidence="5">Uncharacterized protein</fullName>
    </submittedName>
</protein>
<sequence length="336" mass="36388">MQALAFSASSSTAVGVAKSSSTTSCRSRRPNRSSSLRSNNINNNNRRGERTRVNMLPPGGMPNMPGMDPEKMKEMQAAYQEAMKNPETAKKLQEQMKQMQGMMSNPMVQQQMQAMQNMVQNEDMQRKIAGLKDDPEFKDFFDDLRANGPGAMMKYSTDQAFLKKLNDKLGGEEAIRAAAGGAIPAEAVPPGGAAPPPAAPAPPPEVETLHDAARYGDIEAVEDFLAIGKDVNARDSSQRTPIHYAIAFGKGSAGEEIFDLLIEADSIDLSARDEKQNTPLHYACGYGKIFAVKKLLEMNSDVTAKNGTGKTPLDLVKLEAKNPINEDAELLKLLGA</sequence>
<dbReference type="GeneID" id="19017721"/>
<dbReference type="PROSITE" id="PS50088">
    <property type="entry name" value="ANK_REPEAT"/>
    <property type="match status" value="2"/>
</dbReference>
<evidence type="ECO:0000313" key="6">
    <source>
        <dbReference type="Proteomes" id="UP000198341"/>
    </source>
</evidence>
<feature type="compositionally biased region" description="Low complexity" evidence="4">
    <location>
        <begin position="32"/>
        <end position="45"/>
    </location>
</feature>
<dbReference type="Gene3D" id="1.25.40.20">
    <property type="entry name" value="Ankyrin repeat-containing domain"/>
    <property type="match status" value="2"/>
</dbReference>
<keyword evidence="6" id="KW-1185">Reference proteome</keyword>
<feature type="repeat" description="ANK" evidence="3">
    <location>
        <begin position="275"/>
        <end position="307"/>
    </location>
</feature>
<dbReference type="OrthoDB" id="498026at2759"/>
<dbReference type="PROSITE" id="PS50297">
    <property type="entry name" value="ANK_REP_REGION"/>
    <property type="match status" value="1"/>
</dbReference>
<feature type="region of interest" description="Disordered" evidence="4">
    <location>
        <begin position="186"/>
        <end position="206"/>
    </location>
</feature>
<dbReference type="SUPFAM" id="SSF48403">
    <property type="entry name" value="Ankyrin repeat"/>
    <property type="match status" value="1"/>
</dbReference>
<feature type="repeat" description="ANK" evidence="3">
    <location>
        <begin position="209"/>
        <end position="236"/>
    </location>
</feature>
<dbReference type="PANTHER" id="PTHR24180">
    <property type="entry name" value="CYCLIN-DEPENDENT KINASE INHIBITOR 2C-RELATED"/>
    <property type="match status" value="1"/>
</dbReference>
<accession>K8F0N5</accession>
<dbReference type="STRING" id="41875.K8F0N5"/>
<dbReference type="InterPro" id="IPR002110">
    <property type="entry name" value="Ankyrin_rpt"/>
</dbReference>
<gene>
    <name evidence="5" type="ORF">Bathy02g06060</name>
</gene>
<organism evidence="5 6">
    <name type="scientific">Bathycoccus prasinos</name>
    <dbReference type="NCBI Taxonomy" id="41875"/>
    <lineage>
        <taxon>Eukaryota</taxon>
        <taxon>Viridiplantae</taxon>
        <taxon>Chlorophyta</taxon>
        <taxon>Mamiellophyceae</taxon>
        <taxon>Mamiellales</taxon>
        <taxon>Bathycoccaceae</taxon>
        <taxon>Bathycoccus</taxon>
    </lineage>
</organism>
<feature type="region of interest" description="Disordered" evidence="4">
    <location>
        <begin position="1"/>
        <end position="61"/>
    </location>
</feature>
<dbReference type="PANTHER" id="PTHR24180:SF45">
    <property type="entry name" value="POLY [ADP-RIBOSE] POLYMERASE TANKYRASE"/>
    <property type="match status" value="1"/>
</dbReference>
<dbReference type="InterPro" id="IPR036770">
    <property type="entry name" value="Ankyrin_rpt-contain_sf"/>
</dbReference>
<evidence type="ECO:0000313" key="5">
    <source>
        <dbReference type="EMBL" id="CCO15103.1"/>
    </source>
</evidence>
<dbReference type="InterPro" id="IPR051637">
    <property type="entry name" value="Ank_repeat_dom-contain_49"/>
</dbReference>